<feature type="region of interest" description="Disordered" evidence="1">
    <location>
        <begin position="1"/>
        <end position="104"/>
    </location>
</feature>
<comment type="caution">
    <text evidence="2">The sequence shown here is derived from an EMBL/GenBank/DDBJ whole genome shotgun (WGS) entry which is preliminary data.</text>
</comment>
<name>A0AAV7LE77_PLEWA</name>
<evidence type="ECO:0000313" key="2">
    <source>
        <dbReference type="EMBL" id="KAJ1088639.1"/>
    </source>
</evidence>
<evidence type="ECO:0000313" key="3">
    <source>
        <dbReference type="Proteomes" id="UP001066276"/>
    </source>
</evidence>
<gene>
    <name evidence="2" type="ORF">NDU88_001795</name>
</gene>
<feature type="compositionally biased region" description="Basic and acidic residues" evidence="1">
    <location>
        <begin position="29"/>
        <end position="41"/>
    </location>
</feature>
<protein>
    <submittedName>
        <fullName evidence="2">Uncharacterized protein</fullName>
    </submittedName>
</protein>
<dbReference type="Proteomes" id="UP001066276">
    <property type="component" value="Chromosome 11"/>
</dbReference>
<dbReference type="AlphaFoldDB" id="A0AAV7LE77"/>
<feature type="compositionally biased region" description="Basic and acidic residues" evidence="1">
    <location>
        <begin position="84"/>
        <end position="97"/>
    </location>
</feature>
<organism evidence="2 3">
    <name type="scientific">Pleurodeles waltl</name>
    <name type="common">Iberian ribbed newt</name>
    <dbReference type="NCBI Taxonomy" id="8319"/>
    <lineage>
        <taxon>Eukaryota</taxon>
        <taxon>Metazoa</taxon>
        <taxon>Chordata</taxon>
        <taxon>Craniata</taxon>
        <taxon>Vertebrata</taxon>
        <taxon>Euteleostomi</taxon>
        <taxon>Amphibia</taxon>
        <taxon>Batrachia</taxon>
        <taxon>Caudata</taxon>
        <taxon>Salamandroidea</taxon>
        <taxon>Salamandridae</taxon>
        <taxon>Pleurodelinae</taxon>
        <taxon>Pleurodeles</taxon>
    </lineage>
</organism>
<dbReference type="EMBL" id="JANPWB010000015">
    <property type="protein sequence ID" value="KAJ1088639.1"/>
    <property type="molecule type" value="Genomic_DNA"/>
</dbReference>
<keyword evidence="3" id="KW-1185">Reference proteome</keyword>
<evidence type="ECO:0000256" key="1">
    <source>
        <dbReference type="SAM" id="MobiDB-lite"/>
    </source>
</evidence>
<sequence length="104" mass="10579">MEAGPGLSWPRSRVSAGGGTAEAQLLWKVRGDSKGGEDLARRGNAPAGRGGSGFITVPRQQSAARAGAQVSVGASGTAWWGPYGEEKEVGPGLRRPEGAYQGGD</sequence>
<proteinExistence type="predicted"/>
<reference evidence="2" key="1">
    <citation type="journal article" date="2022" name="bioRxiv">
        <title>Sequencing and chromosome-scale assembly of the giantPleurodeles waltlgenome.</title>
        <authorList>
            <person name="Brown T."/>
            <person name="Elewa A."/>
            <person name="Iarovenko S."/>
            <person name="Subramanian E."/>
            <person name="Araus A.J."/>
            <person name="Petzold A."/>
            <person name="Susuki M."/>
            <person name="Suzuki K.-i.T."/>
            <person name="Hayashi T."/>
            <person name="Toyoda A."/>
            <person name="Oliveira C."/>
            <person name="Osipova E."/>
            <person name="Leigh N.D."/>
            <person name="Simon A."/>
            <person name="Yun M.H."/>
        </authorList>
    </citation>
    <scope>NUCLEOTIDE SEQUENCE</scope>
    <source>
        <strain evidence="2">20211129_DDA</strain>
        <tissue evidence="2">Liver</tissue>
    </source>
</reference>
<accession>A0AAV7LE77</accession>